<evidence type="ECO:0000313" key="2">
    <source>
        <dbReference type="Proteomes" id="UP000250235"/>
    </source>
</evidence>
<sequence length="302" mass="33632">MADEGMMRMFKSLEESGSVSSVSGEKVVISKEVFAEMCQLPSEGIVGFNNLPVKAVEDMSVIFSLTGVPSRLPSRNIGKSTALHPLKVLNTKFVHTYKLKNQASVPKIEGGTKPSGVKPVKVAGPKKKKEQLVEFERPNPVSEHCIEVLKAIHEQVEPLVTKFDEWKMFRTKTRADMVKDSCRTTVEIGGRASHPSILKNFNYAHHDLTSIHRLDGELKQARENYRGCQVQAGLPLEAPESLKQAQTLMESCIVPDMNANHQKLSDELNTLSSQMAEVVDYLKEIGSSKKREAVRKENCSER</sequence>
<name>A0A2Z7DGI8_9LAMI</name>
<proteinExistence type="predicted"/>
<reference evidence="1 2" key="1">
    <citation type="journal article" date="2015" name="Proc. Natl. Acad. Sci. U.S.A.">
        <title>The resurrection genome of Boea hygrometrica: A blueprint for survival of dehydration.</title>
        <authorList>
            <person name="Xiao L."/>
            <person name="Yang G."/>
            <person name="Zhang L."/>
            <person name="Yang X."/>
            <person name="Zhao S."/>
            <person name="Ji Z."/>
            <person name="Zhou Q."/>
            <person name="Hu M."/>
            <person name="Wang Y."/>
            <person name="Chen M."/>
            <person name="Xu Y."/>
            <person name="Jin H."/>
            <person name="Xiao X."/>
            <person name="Hu G."/>
            <person name="Bao F."/>
            <person name="Hu Y."/>
            <person name="Wan P."/>
            <person name="Li L."/>
            <person name="Deng X."/>
            <person name="Kuang T."/>
            <person name="Xiang C."/>
            <person name="Zhu J.K."/>
            <person name="Oliver M.J."/>
            <person name="He Y."/>
        </authorList>
    </citation>
    <scope>NUCLEOTIDE SEQUENCE [LARGE SCALE GENOMIC DNA]</scope>
    <source>
        <strain evidence="2">cv. XS01</strain>
    </source>
</reference>
<accession>A0A2Z7DGI8</accession>
<dbReference type="AlphaFoldDB" id="A0A2Z7DGI8"/>
<dbReference type="EMBL" id="KQ987806">
    <property type="protein sequence ID" value="KZV56765.1"/>
    <property type="molecule type" value="Genomic_DNA"/>
</dbReference>
<evidence type="ECO:0000313" key="1">
    <source>
        <dbReference type="EMBL" id="KZV56765.1"/>
    </source>
</evidence>
<protein>
    <submittedName>
        <fullName evidence="1">Uncharacterized protein</fullName>
    </submittedName>
</protein>
<keyword evidence="2" id="KW-1185">Reference proteome</keyword>
<gene>
    <name evidence="1" type="ORF">F511_39613</name>
</gene>
<dbReference type="Proteomes" id="UP000250235">
    <property type="component" value="Unassembled WGS sequence"/>
</dbReference>
<organism evidence="1 2">
    <name type="scientific">Dorcoceras hygrometricum</name>
    <dbReference type="NCBI Taxonomy" id="472368"/>
    <lineage>
        <taxon>Eukaryota</taxon>
        <taxon>Viridiplantae</taxon>
        <taxon>Streptophyta</taxon>
        <taxon>Embryophyta</taxon>
        <taxon>Tracheophyta</taxon>
        <taxon>Spermatophyta</taxon>
        <taxon>Magnoliopsida</taxon>
        <taxon>eudicotyledons</taxon>
        <taxon>Gunneridae</taxon>
        <taxon>Pentapetalae</taxon>
        <taxon>asterids</taxon>
        <taxon>lamiids</taxon>
        <taxon>Lamiales</taxon>
        <taxon>Gesneriaceae</taxon>
        <taxon>Didymocarpoideae</taxon>
        <taxon>Trichosporeae</taxon>
        <taxon>Loxocarpinae</taxon>
        <taxon>Dorcoceras</taxon>
    </lineage>
</organism>